<gene>
    <name evidence="2" type="ORF">BSL78_03995</name>
</gene>
<evidence type="ECO:0000313" key="2">
    <source>
        <dbReference type="EMBL" id="PIK59113.1"/>
    </source>
</evidence>
<dbReference type="InterPro" id="IPR012337">
    <property type="entry name" value="RNaseH-like_sf"/>
</dbReference>
<dbReference type="InterPro" id="IPR036397">
    <property type="entry name" value="RNaseH_sf"/>
</dbReference>
<dbReference type="Proteomes" id="UP000230750">
    <property type="component" value="Unassembled WGS sequence"/>
</dbReference>
<dbReference type="Pfam" id="PF18701">
    <property type="entry name" value="DUF5641"/>
    <property type="match status" value="1"/>
</dbReference>
<comment type="caution">
    <text evidence="2">The sequence shown here is derived from an EMBL/GenBank/DDBJ whole genome shotgun (WGS) entry which is preliminary data.</text>
</comment>
<dbReference type="EMBL" id="MRZV01000093">
    <property type="protein sequence ID" value="PIK59113.1"/>
    <property type="molecule type" value="Genomic_DNA"/>
</dbReference>
<reference evidence="2 3" key="1">
    <citation type="journal article" date="2017" name="PLoS Biol.">
        <title>The sea cucumber genome provides insights into morphological evolution and visceral regeneration.</title>
        <authorList>
            <person name="Zhang X."/>
            <person name="Sun L."/>
            <person name="Yuan J."/>
            <person name="Sun Y."/>
            <person name="Gao Y."/>
            <person name="Zhang L."/>
            <person name="Li S."/>
            <person name="Dai H."/>
            <person name="Hamel J.F."/>
            <person name="Liu C."/>
            <person name="Yu Y."/>
            <person name="Liu S."/>
            <person name="Lin W."/>
            <person name="Guo K."/>
            <person name="Jin S."/>
            <person name="Xu P."/>
            <person name="Storey K.B."/>
            <person name="Huan P."/>
            <person name="Zhang T."/>
            <person name="Zhou Y."/>
            <person name="Zhang J."/>
            <person name="Lin C."/>
            <person name="Li X."/>
            <person name="Xing L."/>
            <person name="Huo D."/>
            <person name="Sun M."/>
            <person name="Wang L."/>
            <person name="Mercier A."/>
            <person name="Li F."/>
            <person name="Yang H."/>
            <person name="Xiang J."/>
        </authorList>
    </citation>
    <scope>NUCLEOTIDE SEQUENCE [LARGE SCALE GENOMIC DNA]</scope>
    <source>
        <strain evidence="2">Shaxun</strain>
        <tissue evidence="2">Muscle</tissue>
    </source>
</reference>
<dbReference type="PANTHER" id="PTHR47331:SF5">
    <property type="entry name" value="RIBONUCLEASE H"/>
    <property type="match status" value="1"/>
</dbReference>
<name>A0A2G8LFT7_STIJA</name>
<dbReference type="Gene3D" id="3.30.420.10">
    <property type="entry name" value="Ribonuclease H-like superfamily/Ribonuclease H"/>
    <property type="match status" value="1"/>
</dbReference>
<dbReference type="InterPro" id="IPR001584">
    <property type="entry name" value="Integrase_cat-core"/>
</dbReference>
<dbReference type="STRING" id="307972.A0A2G8LFT7"/>
<evidence type="ECO:0000259" key="1">
    <source>
        <dbReference type="PROSITE" id="PS50994"/>
    </source>
</evidence>
<organism evidence="2 3">
    <name type="scientific">Stichopus japonicus</name>
    <name type="common">Sea cucumber</name>
    <dbReference type="NCBI Taxonomy" id="307972"/>
    <lineage>
        <taxon>Eukaryota</taxon>
        <taxon>Metazoa</taxon>
        <taxon>Echinodermata</taxon>
        <taxon>Eleutherozoa</taxon>
        <taxon>Echinozoa</taxon>
        <taxon>Holothuroidea</taxon>
        <taxon>Aspidochirotacea</taxon>
        <taxon>Aspidochirotida</taxon>
        <taxon>Stichopodidae</taxon>
        <taxon>Apostichopus</taxon>
    </lineage>
</organism>
<proteinExistence type="predicted"/>
<evidence type="ECO:0000313" key="3">
    <source>
        <dbReference type="Proteomes" id="UP000230750"/>
    </source>
</evidence>
<dbReference type="InterPro" id="IPR040676">
    <property type="entry name" value="DUF5641"/>
</dbReference>
<protein>
    <recommendedName>
        <fullName evidence="1">Integrase catalytic domain-containing protein</fullName>
    </recommendedName>
</protein>
<dbReference type="AlphaFoldDB" id="A0A2G8LFT7"/>
<accession>A0A2G8LFT7</accession>
<dbReference type="OrthoDB" id="8046937at2759"/>
<dbReference type="SUPFAM" id="SSF53098">
    <property type="entry name" value="Ribonuclease H-like"/>
    <property type="match status" value="1"/>
</dbReference>
<dbReference type="PANTHER" id="PTHR47331">
    <property type="entry name" value="PHD-TYPE DOMAIN-CONTAINING PROTEIN"/>
    <property type="match status" value="1"/>
</dbReference>
<dbReference type="PROSITE" id="PS50994">
    <property type="entry name" value="INTEGRASE"/>
    <property type="match status" value="1"/>
</dbReference>
<keyword evidence="3" id="KW-1185">Reference proteome</keyword>
<sequence length="286" mass="32910">MVEDLSTDAFINALRCFIAIRGAVTQIRCDHGSNFIGADNELRAALKELDVNQMTAYLTQKQCNFVFNAPYSSHAGGVWERQIRSVRNVFNATIALYPGRLDDASLKCFLYEAMAIINGRPLTPANMTDPSAEPPLTPNHLITMKPTVALPPPGHFVKEDLYARRRWRRVQFLSEQFWSRWKSEYLQTLQERGKWSLSRRNLRVGDVVLVKDHDTPRMKWPFGVIVSTTASEDGLVRRAWVKVGSRDLNSKGQPRKKLSILERPIQKLFSLWNMREISLWLMRHNV</sequence>
<feature type="domain" description="Integrase catalytic" evidence="1">
    <location>
        <begin position="1"/>
        <end position="146"/>
    </location>
</feature>
<dbReference type="GO" id="GO:0015074">
    <property type="term" value="P:DNA integration"/>
    <property type="evidence" value="ECO:0007669"/>
    <property type="project" value="InterPro"/>
</dbReference>
<dbReference type="GO" id="GO:0003676">
    <property type="term" value="F:nucleic acid binding"/>
    <property type="evidence" value="ECO:0007669"/>
    <property type="project" value="InterPro"/>
</dbReference>